<keyword evidence="3" id="KW-1185">Reference proteome</keyword>
<dbReference type="RefSeq" id="WP_013875506.1">
    <property type="nucleotide sequence ID" value="NC_015656.1"/>
</dbReference>
<feature type="region of interest" description="Disordered" evidence="1">
    <location>
        <begin position="167"/>
        <end position="189"/>
    </location>
</feature>
<dbReference type="AlphaFoldDB" id="F8AX35"/>
<sequence length="345" mass="37389">MRTCHRHAPLAEKYPWPLAEEYLWRIPGCQPSRTVPAQARPPLAETLEAAARVLDGQSGRIGRPGRDAAGWLYCADLLADGALDRELRTMSDTYGYGREVAATHFLSAYAGGVVGFAIAAYMLHSRVPDVCAAGMSLHAAPGGWFDVTAFHSDRVTVLADDPALSAATPPAVDDRRHTPLAGRRAAAATDLATGPTADRAIDVAADRDVLRQRLAAALVGHFEPLVTALRARARLGPSALWGMVAGQCGRTFLLTERTTRDPDIGRAEADAFFALASPPMRARPAWFEFVHRGRRQTAMRRGSCCLAHRMSSQYCTTCPFTPDSEREARLREWIDTQGDDGLAVG</sequence>
<protein>
    <submittedName>
        <fullName evidence="2">Uncharacterized protein</fullName>
    </submittedName>
</protein>
<dbReference type="HOGENOM" id="CLU_887828_0_0_11"/>
<evidence type="ECO:0000313" key="2">
    <source>
        <dbReference type="EMBL" id="AEH11658.1"/>
    </source>
</evidence>
<feature type="compositionally biased region" description="Low complexity" evidence="1">
    <location>
        <begin position="179"/>
        <end position="189"/>
    </location>
</feature>
<evidence type="ECO:0000256" key="1">
    <source>
        <dbReference type="SAM" id="MobiDB-lite"/>
    </source>
</evidence>
<name>F8AX35_9ACTN</name>
<reference evidence="2 3" key="1">
    <citation type="submission" date="2011-05" db="EMBL/GenBank/DDBJ databases">
        <title>Complete sequence of chromosome of Frankia symbiont of Datisca glomerata.</title>
        <authorList>
            <consortium name="US DOE Joint Genome Institute"/>
            <person name="Lucas S."/>
            <person name="Han J."/>
            <person name="Lapidus A."/>
            <person name="Cheng J.-F."/>
            <person name="Goodwin L."/>
            <person name="Pitluck S."/>
            <person name="Peters L."/>
            <person name="Mikhailova N."/>
            <person name="Chertkov O."/>
            <person name="Teshima H."/>
            <person name="Han C."/>
            <person name="Tapia R."/>
            <person name="Land M."/>
            <person name="Hauser L."/>
            <person name="Kyrpides N."/>
            <person name="Ivanova N."/>
            <person name="Pagani I."/>
            <person name="Berry A."/>
            <person name="Pawlowski K."/>
            <person name="Persson T."/>
            <person name="Vanden Heuvel B."/>
            <person name="Benson D."/>
            <person name="Woyke T."/>
        </authorList>
    </citation>
    <scope>NUCLEOTIDE SEQUENCE [LARGE SCALE GENOMIC DNA]</scope>
    <source>
        <strain evidence="3">4085684</strain>
    </source>
</reference>
<organism evidence="2 3">
    <name type="scientific">Candidatus Protofrankia datiscae</name>
    <dbReference type="NCBI Taxonomy" id="2716812"/>
    <lineage>
        <taxon>Bacteria</taxon>
        <taxon>Bacillati</taxon>
        <taxon>Actinomycetota</taxon>
        <taxon>Actinomycetes</taxon>
        <taxon>Frankiales</taxon>
        <taxon>Frankiaceae</taxon>
        <taxon>Protofrankia</taxon>
    </lineage>
</organism>
<dbReference type="eggNOG" id="COG4114">
    <property type="taxonomic scope" value="Bacteria"/>
</dbReference>
<evidence type="ECO:0000313" key="3">
    <source>
        <dbReference type="Proteomes" id="UP000001549"/>
    </source>
</evidence>
<proteinExistence type="predicted"/>
<dbReference type="KEGG" id="fsy:FsymDg_4405"/>
<gene>
    <name evidence="2" type="ordered locus">FsymDg_4405</name>
</gene>
<dbReference type="STRING" id="656024.FsymDg_4405"/>
<dbReference type="Proteomes" id="UP000001549">
    <property type="component" value="Chromosome"/>
</dbReference>
<dbReference type="EMBL" id="CP002801">
    <property type="protein sequence ID" value="AEH11658.1"/>
    <property type="molecule type" value="Genomic_DNA"/>
</dbReference>
<accession>F8AX35</accession>